<organism evidence="2 3">
    <name type="scientific">Arundinibacter roseus</name>
    <dbReference type="NCBI Taxonomy" id="2070510"/>
    <lineage>
        <taxon>Bacteria</taxon>
        <taxon>Pseudomonadati</taxon>
        <taxon>Bacteroidota</taxon>
        <taxon>Cytophagia</taxon>
        <taxon>Cytophagales</taxon>
        <taxon>Spirosomataceae</taxon>
        <taxon>Arundinibacter</taxon>
    </lineage>
</organism>
<gene>
    <name evidence="2" type="ORF">EZE20_17200</name>
</gene>
<keyword evidence="1" id="KW-0812">Transmembrane</keyword>
<evidence type="ECO:0000256" key="1">
    <source>
        <dbReference type="SAM" id="Phobius"/>
    </source>
</evidence>
<reference evidence="2 3" key="1">
    <citation type="submission" date="2019-02" db="EMBL/GenBank/DDBJ databases">
        <title>Arundinibacter roseus gen. nov., sp. nov., a new member of the family Cytophagaceae.</title>
        <authorList>
            <person name="Szuroczki S."/>
            <person name="Khayer B."/>
            <person name="Sproer C."/>
            <person name="Toumi M."/>
            <person name="Szabo A."/>
            <person name="Felfoldi T."/>
            <person name="Schumann P."/>
            <person name="Toth E."/>
        </authorList>
    </citation>
    <scope>NUCLEOTIDE SEQUENCE [LARGE SCALE GENOMIC DNA]</scope>
    <source>
        <strain evidence="2 3">DMA-k-7a</strain>
    </source>
</reference>
<protein>
    <submittedName>
        <fullName evidence="2">Uncharacterized protein</fullName>
    </submittedName>
</protein>
<keyword evidence="1" id="KW-0472">Membrane</keyword>
<feature type="transmembrane region" description="Helical" evidence="1">
    <location>
        <begin position="90"/>
        <end position="109"/>
    </location>
</feature>
<dbReference type="Proteomes" id="UP000295706">
    <property type="component" value="Unassembled WGS sequence"/>
</dbReference>
<feature type="transmembrane region" description="Helical" evidence="1">
    <location>
        <begin position="16"/>
        <end position="44"/>
    </location>
</feature>
<dbReference type="EMBL" id="SMJU01000010">
    <property type="protein sequence ID" value="TDB63492.1"/>
    <property type="molecule type" value="Genomic_DNA"/>
</dbReference>
<evidence type="ECO:0000313" key="2">
    <source>
        <dbReference type="EMBL" id="TDB63492.1"/>
    </source>
</evidence>
<sequence length="117" mass="12608">MKTPFLTPSLMRQLPLAVISGLVIAASGFFSTSVHIPFLINILCSAGLGWLQPQKGWLLALVQLGAIIGGYFLIHAGELLPTDQPDVARFAMYLAAIPTFAGSFMGGFLKRAFLKEK</sequence>
<comment type="caution">
    <text evidence="2">The sequence shown here is derived from an EMBL/GenBank/DDBJ whole genome shotgun (WGS) entry which is preliminary data.</text>
</comment>
<dbReference type="RefSeq" id="WP_132119910.1">
    <property type="nucleotide sequence ID" value="NZ_SMJU01000010.1"/>
</dbReference>
<dbReference type="OrthoDB" id="935503at2"/>
<evidence type="ECO:0000313" key="3">
    <source>
        <dbReference type="Proteomes" id="UP000295706"/>
    </source>
</evidence>
<proteinExistence type="predicted"/>
<dbReference type="AlphaFoldDB" id="A0A4R4KA13"/>
<feature type="transmembrane region" description="Helical" evidence="1">
    <location>
        <begin position="56"/>
        <end position="74"/>
    </location>
</feature>
<keyword evidence="3" id="KW-1185">Reference proteome</keyword>
<accession>A0A4R4KA13</accession>
<name>A0A4R4KA13_9BACT</name>
<keyword evidence="1" id="KW-1133">Transmembrane helix</keyword>